<sequence length="273" mass="29462">MNGIRDKNVLVTGGSSGIGQAIAVRFGLEGANVAINYRKGEEEAEATHAQIYAAIEECGRQIETAGARHILVQADVAKEDDIRTMMETTVRELGGLDILINNAGIQSAADSHELTVEQYDRVMTVNARGAFLCAREAIRHFLAERKPGVIINMSSVHQLIPKPRFLSYAMSKGAMQNLTRSLALEYAGRGIRVNGVGPGATVTPMNQAWIDDPEKRAQVEGHIPLGRAGTAEEMAAVTVFLCSDEAAYITGQTLFVDGGLTLFPDFRSAWSSE</sequence>
<dbReference type="Proteomes" id="UP000220922">
    <property type="component" value="Unassembled WGS sequence"/>
</dbReference>
<comment type="caution">
    <text evidence="4">The sequence shown here is derived from an EMBL/GenBank/DDBJ whole genome shotgun (WGS) entry which is preliminary data.</text>
</comment>
<dbReference type="AlphaFoldDB" id="A0A2H3KYN8"/>
<dbReference type="PRINTS" id="PR00080">
    <property type="entry name" value="SDRFAMILY"/>
</dbReference>
<keyword evidence="2" id="KW-0560">Oxidoreductase</keyword>
<feature type="domain" description="Ketoreductase" evidence="3">
    <location>
        <begin position="7"/>
        <end position="199"/>
    </location>
</feature>
<dbReference type="GO" id="GO:0016491">
    <property type="term" value="F:oxidoreductase activity"/>
    <property type="evidence" value="ECO:0007669"/>
    <property type="project" value="UniProtKB-KW"/>
</dbReference>
<reference evidence="4 5" key="1">
    <citation type="submission" date="2016-05" db="EMBL/GenBank/DDBJ databases">
        <authorList>
            <person name="Lavstsen T."/>
            <person name="Jespersen J.S."/>
        </authorList>
    </citation>
    <scope>NUCLEOTIDE SEQUENCE [LARGE SCALE GENOMIC DNA]</scope>
    <source>
        <strain evidence="4 5">B7-9</strain>
    </source>
</reference>
<evidence type="ECO:0000259" key="3">
    <source>
        <dbReference type="SMART" id="SM00822"/>
    </source>
</evidence>
<dbReference type="Pfam" id="PF13561">
    <property type="entry name" value="adh_short_C2"/>
    <property type="match status" value="1"/>
</dbReference>
<dbReference type="FunFam" id="3.40.50.720:FF:000084">
    <property type="entry name" value="Short-chain dehydrogenase reductase"/>
    <property type="match status" value="1"/>
</dbReference>
<protein>
    <submittedName>
        <fullName evidence="4">Sugar dehydrogenase</fullName>
    </submittedName>
</protein>
<comment type="similarity">
    <text evidence="1">Belongs to the short-chain dehydrogenases/reductases (SDR) family.</text>
</comment>
<dbReference type="InterPro" id="IPR020904">
    <property type="entry name" value="Sc_DH/Rdtase_CS"/>
</dbReference>
<dbReference type="InterPro" id="IPR002347">
    <property type="entry name" value="SDR_fam"/>
</dbReference>
<dbReference type="InterPro" id="IPR057326">
    <property type="entry name" value="KR_dom"/>
</dbReference>
<evidence type="ECO:0000256" key="2">
    <source>
        <dbReference type="ARBA" id="ARBA00023002"/>
    </source>
</evidence>
<dbReference type="RefSeq" id="WP_097654448.1">
    <property type="nucleotide sequence ID" value="NZ_LYXE01000140.1"/>
</dbReference>
<dbReference type="Gene3D" id="3.40.50.720">
    <property type="entry name" value="NAD(P)-binding Rossmann-like Domain"/>
    <property type="match status" value="1"/>
</dbReference>
<dbReference type="PANTHER" id="PTHR43639">
    <property type="entry name" value="OXIDOREDUCTASE, SHORT-CHAIN DEHYDROGENASE/REDUCTASE FAMILY (AFU_ORTHOLOGUE AFUA_5G02870)"/>
    <property type="match status" value="1"/>
</dbReference>
<dbReference type="SMART" id="SM00822">
    <property type="entry name" value="PKS_KR"/>
    <property type="match status" value="1"/>
</dbReference>
<evidence type="ECO:0000313" key="4">
    <source>
        <dbReference type="EMBL" id="PDV97451.1"/>
    </source>
</evidence>
<evidence type="ECO:0000256" key="1">
    <source>
        <dbReference type="ARBA" id="ARBA00006484"/>
    </source>
</evidence>
<dbReference type="NCBIfam" id="NF005559">
    <property type="entry name" value="PRK07231.1"/>
    <property type="match status" value="1"/>
</dbReference>
<organism evidence="4 5">
    <name type="scientific">Candidatus Chloroploca asiatica</name>
    <dbReference type="NCBI Taxonomy" id="1506545"/>
    <lineage>
        <taxon>Bacteria</taxon>
        <taxon>Bacillati</taxon>
        <taxon>Chloroflexota</taxon>
        <taxon>Chloroflexia</taxon>
        <taxon>Chloroflexales</taxon>
        <taxon>Chloroflexineae</taxon>
        <taxon>Oscillochloridaceae</taxon>
        <taxon>Candidatus Chloroploca</taxon>
    </lineage>
</organism>
<keyword evidence="5" id="KW-1185">Reference proteome</keyword>
<evidence type="ECO:0000313" key="5">
    <source>
        <dbReference type="Proteomes" id="UP000220922"/>
    </source>
</evidence>
<accession>A0A2H3KYN8</accession>
<dbReference type="PANTHER" id="PTHR43639:SF1">
    <property type="entry name" value="SHORT-CHAIN DEHYDROGENASE_REDUCTASE FAMILY PROTEIN"/>
    <property type="match status" value="1"/>
</dbReference>
<dbReference type="PROSITE" id="PS00061">
    <property type="entry name" value="ADH_SHORT"/>
    <property type="match status" value="1"/>
</dbReference>
<dbReference type="InterPro" id="IPR036291">
    <property type="entry name" value="NAD(P)-bd_dom_sf"/>
</dbReference>
<gene>
    <name evidence="4" type="ORF">A9Q02_18320</name>
</gene>
<dbReference type="OrthoDB" id="9779552at2"/>
<name>A0A2H3KYN8_9CHLR</name>
<dbReference type="SUPFAM" id="SSF51735">
    <property type="entry name" value="NAD(P)-binding Rossmann-fold domains"/>
    <property type="match status" value="1"/>
</dbReference>
<dbReference type="EMBL" id="LYXE01000140">
    <property type="protein sequence ID" value="PDV97451.1"/>
    <property type="molecule type" value="Genomic_DNA"/>
</dbReference>
<proteinExistence type="inferred from homology"/>
<dbReference type="PRINTS" id="PR00081">
    <property type="entry name" value="GDHRDH"/>
</dbReference>